<dbReference type="Ensembl" id="ENSCMIT00000032759.1">
    <property type="protein sequence ID" value="ENSCMIP00000032268.1"/>
    <property type="gene ID" value="ENSCMIG00000013788.1"/>
</dbReference>
<proteinExistence type="predicted"/>
<keyword evidence="3" id="KW-1185">Reference proteome</keyword>
<dbReference type="Proteomes" id="UP000314986">
    <property type="component" value="Unassembled WGS sequence"/>
</dbReference>
<feature type="region of interest" description="Disordered" evidence="1">
    <location>
        <begin position="1"/>
        <end position="28"/>
    </location>
</feature>
<dbReference type="AlphaFoldDB" id="A0A4W3J227"/>
<feature type="region of interest" description="Disordered" evidence="1">
    <location>
        <begin position="56"/>
        <end position="115"/>
    </location>
</feature>
<name>A0A4W3J227_CALMI</name>
<accession>A0A4W3J227</accession>
<reference evidence="3" key="2">
    <citation type="journal article" date="2007" name="PLoS Biol.">
        <title>Survey sequencing and comparative analysis of the elephant shark (Callorhinchus milii) genome.</title>
        <authorList>
            <person name="Venkatesh B."/>
            <person name="Kirkness E.F."/>
            <person name="Loh Y.H."/>
            <person name="Halpern A.L."/>
            <person name="Lee A.P."/>
            <person name="Johnson J."/>
            <person name="Dandona N."/>
            <person name="Viswanathan L.D."/>
            <person name="Tay A."/>
            <person name="Venter J.C."/>
            <person name="Strausberg R.L."/>
            <person name="Brenner S."/>
        </authorList>
    </citation>
    <scope>NUCLEOTIDE SEQUENCE [LARGE SCALE GENOMIC DNA]</scope>
</reference>
<evidence type="ECO:0000313" key="2">
    <source>
        <dbReference type="Ensembl" id="ENSCMIP00000032268.1"/>
    </source>
</evidence>
<dbReference type="STRING" id="7868.ENSCMIP00000032268"/>
<feature type="compositionally biased region" description="Acidic residues" evidence="1">
    <location>
        <begin position="13"/>
        <end position="22"/>
    </location>
</feature>
<reference evidence="2" key="5">
    <citation type="submission" date="2025-09" db="UniProtKB">
        <authorList>
            <consortium name="Ensembl"/>
        </authorList>
    </citation>
    <scope>IDENTIFICATION</scope>
</reference>
<organism evidence="2 3">
    <name type="scientific">Callorhinchus milii</name>
    <name type="common">Ghost shark</name>
    <dbReference type="NCBI Taxonomy" id="7868"/>
    <lineage>
        <taxon>Eukaryota</taxon>
        <taxon>Metazoa</taxon>
        <taxon>Chordata</taxon>
        <taxon>Craniata</taxon>
        <taxon>Vertebrata</taxon>
        <taxon>Chondrichthyes</taxon>
        <taxon>Holocephali</taxon>
        <taxon>Chimaeriformes</taxon>
        <taxon>Callorhinchidae</taxon>
        <taxon>Callorhinchus</taxon>
    </lineage>
</organism>
<evidence type="ECO:0000256" key="1">
    <source>
        <dbReference type="SAM" id="MobiDB-lite"/>
    </source>
</evidence>
<evidence type="ECO:0000313" key="3">
    <source>
        <dbReference type="Proteomes" id="UP000314986"/>
    </source>
</evidence>
<dbReference type="OMA" id="HDVEDGR"/>
<protein>
    <submittedName>
        <fullName evidence="2">Uncharacterized protein</fullName>
    </submittedName>
</protein>
<dbReference type="GeneTree" id="ENSGT01150000287332"/>
<reference evidence="3" key="1">
    <citation type="journal article" date="2006" name="Science">
        <title>Ancient noncoding elements conserved in the human genome.</title>
        <authorList>
            <person name="Venkatesh B."/>
            <person name="Kirkness E.F."/>
            <person name="Loh Y.H."/>
            <person name="Halpern A.L."/>
            <person name="Lee A.P."/>
            <person name="Johnson J."/>
            <person name="Dandona N."/>
            <person name="Viswanathan L.D."/>
            <person name="Tay A."/>
            <person name="Venter J.C."/>
            <person name="Strausberg R.L."/>
            <person name="Brenner S."/>
        </authorList>
    </citation>
    <scope>NUCLEOTIDE SEQUENCE [LARGE SCALE GENOMIC DNA]</scope>
</reference>
<dbReference type="InParanoid" id="A0A4W3J227"/>
<sequence>VHDVEDGRGGNQDDLEDPEPEVGDGRKGVVADVVATGLEGVALELGLLVAVHRVPHQRDQQDAENQQHGQPHLPDRRGMVLDLCQKPAKQGPITHVLPVDPRRRKRRSHSDPSANKIRCVVYNNNNIPCV</sequence>
<reference evidence="2" key="4">
    <citation type="submission" date="2025-08" db="UniProtKB">
        <authorList>
            <consortium name="Ensembl"/>
        </authorList>
    </citation>
    <scope>IDENTIFICATION</scope>
</reference>
<reference evidence="3" key="3">
    <citation type="journal article" date="2014" name="Nature">
        <title>Elephant shark genome provides unique insights into gnathostome evolution.</title>
        <authorList>
            <consortium name="International Elephant Shark Genome Sequencing Consortium"/>
            <person name="Venkatesh B."/>
            <person name="Lee A.P."/>
            <person name="Ravi V."/>
            <person name="Maurya A.K."/>
            <person name="Lian M.M."/>
            <person name="Swann J.B."/>
            <person name="Ohta Y."/>
            <person name="Flajnik M.F."/>
            <person name="Sutoh Y."/>
            <person name="Kasahara M."/>
            <person name="Hoon S."/>
            <person name="Gangu V."/>
            <person name="Roy S.W."/>
            <person name="Irimia M."/>
            <person name="Korzh V."/>
            <person name="Kondrychyn I."/>
            <person name="Lim Z.W."/>
            <person name="Tay B.H."/>
            <person name="Tohari S."/>
            <person name="Kong K.W."/>
            <person name="Ho S."/>
            <person name="Lorente-Galdos B."/>
            <person name="Quilez J."/>
            <person name="Marques-Bonet T."/>
            <person name="Raney B.J."/>
            <person name="Ingham P.W."/>
            <person name="Tay A."/>
            <person name="Hillier L.W."/>
            <person name="Minx P."/>
            <person name="Boehm T."/>
            <person name="Wilson R.K."/>
            <person name="Brenner S."/>
            <person name="Warren W.C."/>
        </authorList>
    </citation>
    <scope>NUCLEOTIDE SEQUENCE [LARGE SCALE GENOMIC DNA]</scope>
</reference>